<dbReference type="GeneID" id="55825687"/>
<dbReference type="Pfam" id="PF11213">
    <property type="entry name" value="DUF3006"/>
    <property type="match status" value="1"/>
</dbReference>
<dbReference type="RefSeq" id="WP_123079006.1">
    <property type="nucleotide sequence ID" value="NZ_BMPF01000005.1"/>
</dbReference>
<dbReference type="EMBL" id="BMPF01000005">
    <property type="protein sequence ID" value="GGL41521.1"/>
    <property type="molecule type" value="Genomic_DNA"/>
</dbReference>
<evidence type="ECO:0000313" key="3">
    <source>
        <dbReference type="Proteomes" id="UP000628840"/>
    </source>
</evidence>
<protein>
    <recommendedName>
        <fullName evidence="4">DUF3006 family protein</fullName>
    </recommendedName>
</protein>
<reference evidence="2 3" key="1">
    <citation type="journal article" date="2019" name="Int. J. Syst. Evol. Microbiol.">
        <title>The Global Catalogue of Microorganisms (GCM) 10K type strain sequencing project: providing services to taxonomists for standard genome sequencing and annotation.</title>
        <authorList>
            <consortium name="The Broad Institute Genomics Platform"/>
            <consortium name="The Broad Institute Genome Sequencing Center for Infectious Disease"/>
            <person name="Wu L."/>
            <person name="Ma J."/>
        </authorList>
    </citation>
    <scope>NUCLEOTIDE SEQUENCE [LARGE SCALE GENOMIC DNA]</scope>
    <source>
        <strain evidence="2 3">JCM 19585</strain>
    </source>
</reference>
<proteinExistence type="predicted"/>
<dbReference type="OrthoDB" id="299121at2157"/>
<evidence type="ECO:0000256" key="1">
    <source>
        <dbReference type="SAM" id="MobiDB-lite"/>
    </source>
</evidence>
<sequence length="92" mass="10280">MDGTSIGVLDRFEGDYAVLVVQEGGQDVGDYLVEAADIPPEERHEDAVFEVRIENNEISDLDYLAEETAERETDSQARFDRLSNRLGDDSAE</sequence>
<dbReference type="Proteomes" id="UP000628840">
    <property type="component" value="Unassembled WGS sequence"/>
</dbReference>
<accession>A0A830FFD4</accession>
<gene>
    <name evidence="2" type="ORF">GCM10009037_26390</name>
</gene>
<feature type="region of interest" description="Disordered" evidence="1">
    <location>
        <begin position="68"/>
        <end position="92"/>
    </location>
</feature>
<evidence type="ECO:0008006" key="4">
    <source>
        <dbReference type="Google" id="ProtNLM"/>
    </source>
</evidence>
<dbReference type="InterPro" id="IPR021377">
    <property type="entry name" value="DUF3006"/>
</dbReference>
<comment type="caution">
    <text evidence="2">The sequence shown here is derived from an EMBL/GenBank/DDBJ whole genome shotgun (WGS) entry which is preliminary data.</text>
</comment>
<dbReference type="AlphaFoldDB" id="A0A830FFD4"/>
<name>A0A830FFD4_9EURY</name>
<organism evidence="2 3">
    <name type="scientific">Halarchaeum grantii</name>
    <dbReference type="NCBI Taxonomy" id="1193105"/>
    <lineage>
        <taxon>Archaea</taxon>
        <taxon>Methanobacteriati</taxon>
        <taxon>Methanobacteriota</taxon>
        <taxon>Stenosarchaea group</taxon>
        <taxon>Halobacteria</taxon>
        <taxon>Halobacteriales</taxon>
        <taxon>Halobacteriaceae</taxon>
    </lineage>
</organism>
<keyword evidence="3" id="KW-1185">Reference proteome</keyword>
<evidence type="ECO:0000313" key="2">
    <source>
        <dbReference type="EMBL" id="GGL41521.1"/>
    </source>
</evidence>